<evidence type="ECO:0000313" key="10">
    <source>
        <dbReference type="Proteomes" id="UP000464178"/>
    </source>
</evidence>
<dbReference type="NCBIfam" id="TIGR03399">
    <property type="entry name" value="RNA_3prim_cycl"/>
    <property type="match status" value="1"/>
</dbReference>
<name>A0A6P2D834_9BACT</name>
<dbReference type="InterPro" id="IPR023797">
    <property type="entry name" value="RNA3'_phos_cyclase_dom"/>
</dbReference>
<feature type="domain" description="RNA 3'-terminal phosphate cyclase insert" evidence="8">
    <location>
        <begin position="191"/>
        <end position="275"/>
    </location>
</feature>
<keyword evidence="10" id="KW-1185">Reference proteome</keyword>
<dbReference type="InterPro" id="IPR037136">
    <property type="entry name" value="RNA3'_phos_cyclase_dom_sf"/>
</dbReference>
<dbReference type="PANTHER" id="PTHR11096:SF0">
    <property type="entry name" value="RNA 3'-TERMINAL PHOSPHATE CYCLASE"/>
    <property type="match status" value="1"/>
</dbReference>
<accession>A0A6P2D834</accession>
<dbReference type="SUPFAM" id="SSF52913">
    <property type="entry name" value="RNA 3'-terminal phosphate cyclase, RPTC, insert domain"/>
    <property type="match status" value="1"/>
</dbReference>
<dbReference type="EC" id="6.5.1.4" evidence="5"/>
<dbReference type="PANTHER" id="PTHR11096">
    <property type="entry name" value="RNA 3' TERMINAL PHOSPHATE CYCLASE"/>
    <property type="match status" value="1"/>
</dbReference>
<dbReference type="GO" id="GO:0000166">
    <property type="term" value="F:nucleotide binding"/>
    <property type="evidence" value="ECO:0007669"/>
    <property type="project" value="UniProtKB-KW"/>
</dbReference>
<reference evidence="9 10" key="1">
    <citation type="submission" date="2019-05" db="EMBL/GenBank/DDBJ databases">
        <authorList>
            <consortium name="Science for Life Laboratories"/>
        </authorList>
    </citation>
    <scope>NUCLEOTIDE SEQUENCE [LARGE SCALE GENOMIC DNA]</scope>
    <source>
        <strain evidence="9">Soil9</strain>
    </source>
</reference>
<dbReference type="Proteomes" id="UP000464178">
    <property type="component" value="Chromosome"/>
</dbReference>
<dbReference type="Gene3D" id="3.30.360.20">
    <property type="entry name" value="RNA 3'-terminal phosphate cyclase, insert domain"/>
    <property type="match status" value="1"/>
</dbReference>
<protein>
    <recommendedName>
        <fullName evidence="5">RNA 3'-terminal phosphate cyclase</fullName>
        <ecNumber evidence="5">6.5.1.4</ecNumber>
    </recommendedName>
</protein>
<evidence type="ECO:0000256" key="4">
    <source>
        <dbReference type="ARBA" id="ARBA00024481"/>
    </source>
</evidence>
<dbReference type="InterPro" id="IPR017770">
    <property type="entry name" value="RNA3'_term_phos_cyc_type_1"/>
</dbReference>
<dbReference type="AlphaFoldDB" id="A0A6P2D834"/>
<dbReference type="InterPro" id="IPR036553">
    <property type="entry name" value="RPTC_insert"/>
</dbReference>
<sequence>MNDGMIEIDGSEGEGGGQILRSALALSILTGRPFKLVNIRANRSKPGLQPQHLMCVRAAGAISSAVYKGASNGSSVLYFEPGPVKSGDYTFSIGTAGATALVLHTVYLPLALRGDKLSTVTVTGGTHNQHAPCYHFLETTWATYLARMGIQVEVEMIRPGFYPRGGGEIRAVIHPCSRVKGQSLLTCPELTTAGGFSAFAGLPESVGKRQARRLSVQLKAEGVESHIPVEEWEAANPGSVAAVIFRQAPVPALFFGLGERGKPSESVADDAMHEAVPFRDAKCPVDPHSADQILLPLAFSDDASEYRTSEITRHLTTNVETVRKFVDRTIQIEDGDGKAGGGLGEPAGGYPNKSGVVRIAQRV</sequence>
<keyword evidence="2" id="KW-0436">Ligase</keyword>
<dbReference type="SUPFAM" id="SSF55205">
    <property type="entry name" value="EPT/RTPC-like"/>
    <property type="match status" value="1"/>
</dbReference>
<dbReference type="InterPro" id="IPR000228">
    <property type="entry name" value="RNA3'_term_phos_cyc"/>
</dbReference>
<dbReference type="Gene3D" id="3.65.10.20">
    <property type="entry name" value="RNA 3'-terminal phosphate cyclase domain"/>
    <property type="match status" value="1"/>
</dbReference>
<evidence type="ECO:0000256" key="5">
    <source>
        <dbReference type="NCBIfam" id="TIGR03399"/>
    </source>
</evidence>
<dbReference type="GO" id="GO:0006396">
    <property type="term" value="P:RNA processing"/>
    <property type="evidence" value="ECO:0007669"/>
    <property type="project" value="UniProtKB-UniRule"/>
</dbReference>
<evidence type="ECO:0000256" key="6">
    <source>
        <dbReference type="SAM" id="MobiDB-lite"/>
    </source>
</evidence>
<comment type="similarity">
    <text evidence="1">Belongs to the RNA 3'-terminal cyclase family. Type 1 subfamily.</text>
</comment>
<comment type="catalytic activity">
    <reaction evidence="4">
        <text>a 3'-end 3'-phospho-ribonucleotide-RNA + ATP = a 3'-end 2',3'-cyclophospho-ribonucleotide-RNA + AMP + diphosphate</text>
        <dbReference type="Rhea" id="RHEA:23976"/>
        <dbReference type="Rhea" id="RHEA-COMP:10463"/>
        <dbReference type="Rhea" id="RHEA-COMP:10464"/>
        <dbReference type="ChEBI" id="CHEBI:30616"/>
        <dbReference type="ChEBI" id="CHEBI:33019"/>
        <dbReference type="ChEBI" id="CHEBI:83062"/>
        <dbReference type="ChEBI" id="CHEBI:83064"/>
        <dbReference type="ChEBI" id="CHEBI:456215"/>
        <dbReference type="EC" id="6.5.1.4"/>
    </reaction>
</comment>
<feature type="compositionally biased region" description="Gly residues" evidence="6">
    <location>
        <begin position="338"/>
        <end position="347"/>
    </location>
</feature>
<evidence type="ECO:0000256" key="1">
    <source>
        <dbReference type="ARBA" id="ARBA00009206"/>
    </source>
</evidence>
<dbReference type="PIRSF" id="PIRSF005378">
    <property type="entry name" value="RNA3'_term_phos_cycl_euk"/>
    <property type="match status" value="1"/>
</dbReference>
<dbReference type="EMBL" id="LR593886">
    <property type="protein sequence ID" value="VTR96535.1"/>
    <property type="molecule type" value="Genomic_DNA"/>
</dbReference>
<evidence type="ECO:0000256" key="2">
    <source>
        <dbReference type="ARBA" id="ARBA00022598"/>
    </source>
</evidence>
<dbReference type="Pfam" id="PF01137">
    <property type="entry name" value="RTC"/>
    <property type="match status" value="1"/>
</dbReference>
<dbReference type="GO" id="GO:0003963">
    <property type="term" value="F:RNA-3'-phosphate cyclase activity"/>
    <property type="evidence" value="ECO:0007669"/>
    <property type="project" value="UniProtKB-UniRule"/>
</dbReference>
<dbReference type="Pfam" id="PF05189">
    <property type="entry name" value="RTC_insert"/>
    <property type="match status" value="1"/>
</dbReference>
<keyword evidence="3" id="KW-0547">Nucleotide-binding</keyword>
<feature type="region of interest" description="Disordered" evidence="6">
    <location>
        <begin position="336"/>
        <end position="355"/>
    </location>
</feature>
<evidence type="ECO:0000313" key="9">
    <source>
        <dbReference type="EMBL" id="VTR96535.1"/>
    </source>
</evidence>
<gene>
    <name evidence="9" type="ORF">SOIL9_11790</name>
</gene>
<proteinExistence type="inferred from homology"/>
<dbReference type="InterPro" id="IPR013791">
    <property type="entry name" value="RNA3'-term_phos_cycl_insert"/>
</dbReference>
<evidence type="ECO:0000256" key="3">
    <source>
        <dbReference type="ARBA" id="ARBA00022741"/>
    </source>
</evidence>
<dbReference type="InterPro" id="IPR013792">
    <property type="entry name" value="RNA3'P_cycl/enolpyr_Trfase_a/b"/>
</dbReference>
<dbReference type="KEGG" id="gms:SOIL9_11790"/>
<evidence type="ECO:0000259" key="8">
    <source>
        <dbReference type="Pfam" id="PF05189"/>
    </source>
</evidence>
<feature type="domain" description="RNA 3'-terminal phosphate cyclase" evidence="7">
    <location>
        <begin position="13"/>
        <end position="332"/>
    </location>
</feature>
<evidence type="ECO:0000259" key="7">
    <source>
        <dbReference type="Pfam" id="PF01137"/>
    </source>
</evidence>
<organism evidence="9 10">
    <name type="scientific">Gemmata massiliana</name>
    <dbReference type="NCBI Taxonomy" id="1210884"/>
    <lineage>
        <taxon>Bacteria</taxon>
        <taxon>Pseudomonadati</taxon>
        <taxon>Planctomycetota</taxon>
        <taxon>Planctomycetia</taxon>
        <taxon>Gemmatales</taxon>
        <taxon>Gemmataceae</taxon>
        <taxon>Gemmata</taxon>
    </lineage>
</organism>